<reference evidence="1" key="1">
    <citation type="journal article" date="2014" name="Nat. Commun.">
        <title>The tobacco genome sequence and its comparison with those of tomato and potato.</title>
        <authorList>
            <person name="Sierro N."/>
            <person name="Battey J.N."/>
            <person name="Ouadi S."/>
            <person name="Bakaher N."/>
            <person name="Bovet L."/>
            <person name="Willig A."/>
            <person name="Goepfert S."/>
            <person name="Peitsch M.C."/>
            <person name="Ivanov N.V."/>
        </authorList>
    </citation>
    <scope>NUCLEOTIDE SEQUENCE [LARGE SCALE GENOMIC DNA]</scope>
</reference>
<keyword evidence="1" id="KW-1185">Reference proteome</keyword>
<accession>A0AC58T9K6</accession>
<dbReference type="RefSeq" id="XP_075093907.1">
    <property type="nucleotide sequence ID" value="XM_075237806.1"/>
</dbReference>
<organism evidence="1 2">
    <name type="scientific">Nicotiana tabacum</name>
    <name type="common">Common tobacco</name>
    <dbReference type="NCBI Taxonomy" id="4097"/>
    <lineage>
        <taxon>Eukaryota</taxon>
        <taxon>Viridiplantae</taxon>
        <taxon>Streptophyta</taxon>
        <taxon>Embryophyta</taxon>
        <taxon>Tracheophyta</taxon>
        <taxon>Spermatophyta</taxon>
        <taxon>Magnoliopsida</taxon>
        <taxon>eudicotyledons</taxon>
        <taxon>Gunneridae</taxon>
        <taxon>Pentapetalae</taxon>
        <taxon>asterids</taxon>
        <taxon>lamiids</taxon>
        <taxon>Solanales</taxon>
        <taxon>Solanaceae</taxon>
        <taxon>Nicotianoideae</taxon>
        <taxon>Nicotianeae</taxon>
        <taxon>Nicotiana</taxon>
    </lineage>
</organism>
<name>A0AC58T9K6_TOBAC</name>
<evidence type="ECO:0000313" key="2">
    <source>
        <dbReference type="RefSeq" id="XP_075093907.1"/>
    </source>
</evidence>
<evidence type="ECO:0000313" key="1">
    <source>
        <dbReference type="Proteomes" id="UP000790787"/>
    </source>
</evidence>
<proteinExistence type="predicted"/>
<dbReference type="Proteomes" id="UP000790787">
    <property type="component" value="Chromosome 19"/>
</dbReference>
<reference evidence="2" key="2">
    <citation type="submission" date="2025-08" db="UniProtKB">
        <authorList>
            <consortium name="RefSeq"/>
        </authorList>
    </citation>
    <scope>IDENTIFICATION</scope>
    <source>
        <tissue evidence="2">Leaf</tissue>
    </source>
</reference>
<protein>
    <submittedName>
        <fullName evidence="2">Protein VAPYRIN-LIKE-like</fullName>
    </submittedName>
</protein>
<gene>
    <name evidence="2" type="primary">LOC142173230</name>
</gene>
<sequence>MDRLVKPDMEELQLCFIRGQKSSGTFKLTNLMHTMSVAICLSTTKPSAFSFSHPFSIIPPLSTASFTLFLTNSCDQPPLSTPLDTVMVKSSMLPTGKASQDDLRRLFSRTGRHIFKDAKILISLVGPQVVEFLFSPNSSISSKTLLDVSLLLPKALSLCGGSQIDSLLKSAAKNGNSHCISALIEAGADVNRRDSDGNSVMSLAVKSGNLDSVQVLIESGYTIDSSVDRFLHDAAATDRVDLMEILCLGHADIDLNSVDSQGRTALHIAAIYGHVEVLQFLVSVGSDPDMLDSQGWTPLHFAAHYGHVEAVDFLVNHSSFAKYAVTKQGKTAYELATDNGHSELYDMLQLGDTLQKAARKGDVVNIKRCIAEGANVNEKDQNGWTPLHRAAFKGRIEGVKVLVKHGAKLDVVDDFGYTPLHLATEAGQKDVAMYLVSQGAKANLKSFKAKGLVSCDLDYVKNHPSHIHTTTLYHVKHERSNSNCEETVVYHFD</sequence>